<dbReference type="RefSeq" id="WP_071857837.1">
    <property type="nucleotide sequence ID" value="NZ_JBHSHK010000023.1"/>
</dbReference>
<gene>
    <name evidence="4" type="ORF">RV04_GL001962</name>
</gene>
<feature type="domain" description="Enoyl reductase (ER)" evidence="3">
    <location>
        <begin position="10"/>
        <end position="306"/>
    </location>
</feature>
<name>A0A1L8TN60_9ENTE</name>
<sequence>MKRFAMKDYGDAEDVLVALEAQPRAIDESHIRVEIKAFAINPYDIALRQGKMQAFRKLNFPYVLGNDAVGIVTEIEGHDSPFAIGEQVLLHAVGGTYGEEIVVPTKKVVKKPESMSWEFAAGVVTPWLTAYNIVTHVLADQIGNTVLIEGASGAVGSLLVQLLKQKGKTVLASASSRNKDFVLHLGADEFAAYDQEDVGKVFADRADIVIDATRGGQENQSGIQAMKIGGIFIALNELPKEPEKAGDYVAYSPSKEYSDQEALIALTKKAAHIQLEIAEVLPFQLSSVIKGHEDLAKHHAAGKIIIKKGDNE</sequence>
<dbReference type="GO" id="GO:0070402">
    <property type="term" value="F:NADPH binding"/>
    <property type="evidence" value="ECO:0007669"/>
    <property type="project" value="TreeGrafter"/>
</dbReference>
<dbReference type="Pfam" id="PF13602">
    <property type="entry name" value="ADH_zinc_N_2"/>
    <property type="match status" value="1"/>
</dbReference>
<dbReference type="Proteomes" id="UP000182077">
    <property type="component" value="Unassembled WGS sequence"/>
</dbReference>
<dbReference type="CDD" id="cd05289">
    <property type="entry name" value="MDR_like_2"/>
    <property type="match status" value="1"/>
</dbReference>
<evidence type="ECO:0000256" key="2">
    <source>
        <dbReference type="ARBA" id="ARBA00023002"/>
    </source>
</evidence>
<evidence type="ECO:0000313" key="5">
    <source>
        <dbReference type="Proteomes" id="UP000182077"/>
    </source>
</evidence>
<dbReference type="SUPFAM" id="SSF51735">
    <property type="entry name" value="NAD(P)-binding Rossmann-fold domains"/>
    <property type="match status" value="1"/>
</dbReference>
<accession>A0A1L8TN60</accession>
<evidence type="ECO:0000256" key="1">
    <source>
        <dbReference type="ARBA" id="ARBA00022857"/>
    </source>
</evidence>
<dbReference type="InterPro" id="IPR036291">
    <property type="entry name" value="NAD(P)-bd_dom_sf"/>
</dbReference>
<dbReference type="SMART" id="SM00829">
    <property type="entry name" value="PKS_ER"/>
    <property type="match status" value="1"/>
</dbReference>
<dbReference type="PANTHER" id="PTHR48106:SF18">
    <property type="entry name" value="QUINONE OXIDOREDUCTASE PIG3"/>
    <property type="match status" value="1"/>
</dbReference>
<dbReference type="EMBL" id="JXKQ01000005">
    <property type="protein sequence ID" value="OJG45673.1"/>
    <property type="molecule type" value="Genomic_DNA"/>
</dbReference>
<dbReference type="OrthoDB" id="9792162at2"/>
<dbReference type="InterPro" id="IPR013154">
    <property type="entry name" value="ADH-like_N"/>
</dbReference>
<dbReference type="PANTHER" id="PTHR48106">
    <property type="entry name" value="QUINONE OXIDOREDUCTASE PIG3-RELATED"/>
    <property type="match status" value="1"/>
</dbReference>
<evidence type="ECO:0000313" key="4">
    <source>
        <dbReference type="EMBL" id="OJG45673.1"/>
    </source>
</evidence>
<dbReference type="InterPro" id="IPR020843">
    <property type="entry name" value="ER"/>
</dbReference>
<protein>
    <recommendedName>
        <fullName evidence="3">Enoyl reductase (ER) domain-containing protein</fullName>
    </recommendedName>
</protein>
<dbReference type="InterPro" id="IPR011032">
    <property type="entry name" value="GroES-like_sf"/>
</dbReference>
<dbReference type="GO" id="GO:0016651">
    <property type="term" value="F:oxidoreductase activity, acting on NAD(P)H"/>
    <property type="evidence" value="ECO:0007669"/>
    <property type="project" value="TreeGrafter"/>
</dbReference>
<keyword evidence="5" id="KW-1185">Reference proteome</keyword>
<dbReference type="Pfam" id="PF08240">
    <property type="entry name" value="ADH_N"/>
    <property type="match status" value="1"/>
</dbReference>
<dbReference type="AlphaFoldDB" id="A0A1L8TN60"/>
<dbReference type="SUPFAM" id="SSF50129">
    <property type="entry name" value="GroES-like"/>
    <property type="match status" value="1"/>
</dbReference>
<reference evidence="4 5" key="1">
    <citation type="submission" date="2014-12" db="EMBL/GenBank/DDBJ databases">
        <title>Draft genome sequences of 29 type strains of Enterococci.</title>
        <authorList>
            <person name="Zhong Z."/>
            <person name="Sun Z."/>
            <person name="Liu W."/>
            <person name="Zhang W."/>
            <person name="Zhang H."/>
        </authorList>
    </citation>
    <scope>NUCLEOTIDE SEQUENCE [LARGE SCALE GENOMIC DNA]</scope>
    <source>
        <strain evidence="4 5">DSM 17122</strain>
    </source>
</reference>
<organism evidence="4 5">
    <name type="scientific">Enterococcus hermanniensis</name>
    <dbReference type="NCBI Taxonomy" id="249189"/>
    <lineage>
        <taxon>Bacteria</taxon>
        <taxon>Bacillati</taxon>
        <taxon>Bacillota</taxon>
        <taxon>Bacilli</taxon>
        <taxon>Lactobacillales</taxon>
        <taxon>Enterococcaceae</taxon>
        <taxon>Enterococcus</taxon>
    </lineage>
</organism>
<proteinExistence type="predicted"/>
<dbReference type="Gene3D" id="3.40.50.720">
    <property type="entry name" value="NAD(P)-binding Rossmann-like Domain"/>
    <property type="match status" value="1"/>
</dbReference>
<keyword evidence="2" id="KW-0560">Oxidoreductase</keyword>
<comment type="caution">
    <text evidence="4">The sequence shown here is derived from an EMBL/GenBank/DDBJ whole genome shotgun (WGS) entry which is preliminary data.</text>
</comment>
<evidence type="ECO:0000259" key="3">
    <source>
        <dbReference type="SMART" id="SM00829"/>
    </source>
</evidence>
<dbReference type="Gene3D" id="3.90.180.10">
    <property type="entry name" value="Medium-chain alcohol dehydrogenases, catalytic domain"/>
    <property type="match status" value="1"/>
</dbReference>
<dbReference type="STRING" id="249189.RV04_GL001962"/>
<keyword evidence="1" id="KW-0521">NADP</keyword>